<dbReference type="Gene3D" id="1.25.40.10">
    <property type="entry name" value="Tetratricopeptide repeat domain"/>
    <property type="match status" value="3"/>
</dbReference>
<dbReference type="SMART" id="SM00028">
    <property type="entry name" value="TPR"/>
    <property type="match status" value="5"/>
</dbReference>
<dbReference type="Gene3D" id="3.90.70.80">
    <property type="match status" value="1"/>
</dbReference>
<dbReference type="EMBL" id="QOIP01000012">
    <property type="protein sequence ID" value="RLU16361.1"/>
    <property type="molecule type" value="Genomic_DNA"/>
</dbReference>
<reference evidence="4" key="2">
    <citation type="submission" date="2018-07" db="EMBL/GenBank/DDBJ databases">
        <authorList>
            <person name="Mckenzie S.K."/>
            <person name="Kronauer D.J.C."/>
        </authorList>
    </citation>
    <scope>NUCLEOTIDE SEQUENCE</scope>
    <source>
        <strain evidence="4">Clonal line C1</strain>
    </source>
</reference>
<dbReference type="Proteomes" id="UP000279307">
    <property type="component" value="Chromosome 12"/>
</dbReference>
<proteinExistence type="predicted"/>
<comment type="caution">
    <text evidence="4">The sequence shown here is derived from an EMBL/GenBank/DDBJ whole genome shotgun (WGS) entry which is preliminary data.</text>
</comment>
<sequence>MLCEDLTQSSCGDVLFYGYLPPPNIPLQEPIAITSNVSEVTVHARIGATANSRTDGSSNGLVLASCGDQQLYESESHWIEPLRAVMTLRDRKVDMHVGNSDGQQSGTPRQVSSPREQSSDSLGSGAGRSNNNWGHDQQQAFQQVNVLADNSCLFWAVTLAHLIPVKDNDVLFQQRYEALFGSEEIVSQSLSSVRTSIQNYNPLDGVPDSNRLRELIRETFRNRVVNYMSDNRSIFERFIAGDFDKYLDDMRELDNQLLEQYQRDLGKPENQEKLLAVMIDLGDLHWVTLVILNNNSEKIKLGKEAFRRLLKNTVDKLYSNEEYDQVLDLLKVDSIKNVLLSEDSSDLDVLHVQRTMARVKNQKGCYEDALEIFNSIKNKIHVESLNTLHDSSRMEDIELNKLCLLVSSDIAYTKHLMGNYEDSCKEYKILYDRVMKLAINSDVSKLSYEIYDNILKSEKYLNILALDSKYLNILKIRSDIAYELTSLANAKQKSLPNKRLQDETKFNEVLQHYQDALNIYEEVYEIKRTDAVFSQDIVKNIRDIAFVNNNLASLKSSNHKNEVRLNQTLSHYNKAFEMYARVLTIQEKEQWETHPANSRTVQDILHAARNIAYTHNKLGDLKLSISNPEEALRHYKEALVTYEEVLEIQNNLKHEHTLNTLRDIAHTNNNLGRLKSQDNPVEALEHYKKASEIYEKVLEIQNNNRDKEHEHTLNTLRDIAFVNNNLASLKSSNHKNEVRLNQTLSHYNKAFEMYARVLTIQEKEQWETHPANSRTVQDILHAARNIAYTHNKLGDLKLSMSNPEEALRHYKEALVTYEEVLEIQNNLKHEHTLNTLRYIAHTNNNLGRLKSQDNPVEALEHYKKASEIYEKVLEIQNNNRDKEHEHTLNTLRDIAHTNNNLGRLKSQDNPVEALKHYEKASKIYKEVLEIQIRTLGEEHDKTKKTKKKLEDTKAWMNK</sequence>
<dbReference type="SUPFAM" id="SSF48452">
    <property type="entry name" value="TPR-like"/>
    <property type="match status" value="1"/>
</dbReference>
<feature type="compositionally biased region" description="Polar residues" evidence="3">
    <location>
        <begin position="100"/>
        <end position="134"/>
    </location>
</feature>
<accession>A0A3L8D7W6</accession>
<gene>
    <name evidence="4" type="ORF">DMN91_012121</name>
</gene>
<evidence type="ECO:0000256" key="2">
    <source>
        <dbReference type="ARBA" id="ARBA00022803"/>
    </source>
</evidence>
<evidence type="ECO:0000256" key="1">
    <source>
        <dbReference type="ARBA" id="ARBA00022737"/>
    </source>
</evidence>
<dbReference type="InterPro" id="IPR038765">
    <property type="entry name" value="Papain-like_cys_pep_sf"/>
</dbReference>
<reference evidence="4" key="1">
    <citation type="journal article" date="2018" name="Genome Res.">
        <title>The genomic architecture and molecular evolution of ant odorant receptors.</title>
        <authorList>
            <person name="McKenzie S.K."/>
            <person name="Kronauer D.J.C."/>
        </authorList>
    </citation>
    <scope>NUCLEOTIDE SEQUENCE [LARGE SCALE GENOMIC DNA]</scope>
    <source>
        <strain evidence="4">Clonal line C1</strain>
    </source>
</reference>
<name>A0A3L8D7W6_OOCBI</name>
<dbReference type="AlphaFoldDB" id="A0A3L8D7W6"/>
<dbReference type="SUPFAM" id="SSF54001">
    <property type="entry name" value="Cysteine proteinases"/>
    <property type="match status" value="1"/>
</dbReference>
<dbReference type="InterPro" id="IPR019734">
    <property type="entry name" value="TPR_rpt"/>
</dbReference>
<evidence type="ECO:0008006" key="5">
    <source>
        <dbReference type="Google" id="ProtNLM"/>
    </source>
</evidence>
<feature type="region of interest" description="Disordered" evidence="3">
    <location>
        <begin position="96"/>
        <end position="134"/>
    </location>
</feature>
<protein>
    <recommendedName>
        <fullName evidence="5">Kinesin light chain</fullName>
    </recommendedName>
</protein>
<evidence type="ECO:0000256" key="3">
    <source>
        <dbReference type="SAM" id="MobiDB-lite"/>
    </source>
</evidence>
<dbReference type="PANTHER" id="PTHR45641:SF19">
    <property type="entry name" value="NEPHROCYSTIN-3"/>
    <property type="match status" value="1"/>
</dbReference>
<dbReference type="Pfam" id="PF13374">
    <property type="entry name" value="TPR_10"/>
    <property type="match status" value="1"/>
</dbReference>
<dbReference type="PANTHER" id="PTHR45641">
    <property type="entry name" value="TETRATRICOPEPTIDE REPEAT PROTEIN (AFU_ORTHOLOGUE AFUA_6G03870)"/>
    <property type="match status" value="1"/>
</dbReference>
<keyword evidence="1" id="KW-0677">Repeat</keyword>
<organism evidence="4">
    <name type="scientific">Ooceraea biroi</name>
    <name type="common">Clonal raider ant</name>
    <name type="synonym">Cerapachys biroi</name>
    <dbReference type="NCBI Taxonomy" id="2015173"/>
    <lineage>
        <taxon>Eukaryota</taxon>
        <taxon>Metazoa</taxon>
        <taxon>Ecdysozoa</taxon>
        <taxon>Arthropoda</taxon>
        <taxon>Hexapoda</taxon>
        <taxon>Insecta</taxon>
        <taxon>Pterygota</taxon>
        <taxon>Neoptera</taxon>
        <taxon>Endopterygota</taxon>
        <taxon>Hymenoptera</taxon>
        <taxon>Apocrita</taxon>
        <taxon>Aculeata</taxon>
        <taxon>Formicoidea</taxon>
        <taxon>Formicidae</taxon>
        <taxon>Dorylinae</taxon>
        <taxon>Ooceraea</taxon>
    </lineage>
</organism>
<keyword evidence="2" id="KW-0802">TPR repeat</keyword>
<dbReference type="OrthoDB" id="7433260at2759"/>
<dbReference type="InterPro" id="IPR011990">
    <property type="entry name" value="TPR-like_helical_dom_sf"/>
</dbReference>
<evidence type="ECO:0000313" key="4">
    <source>
        <dbReference type="EMBL" id="RLU16361.1"/>
    </source>
</evidence>